<dbReference type="Proteomes" id="UP001320702">
    <property type="component" value="Unassembled WGS sequence"/>
</dbReference>
<dbReference type="InterPro" id="IPR007387">
    <property type="entry name" value="TRAP_DctQ"/>
</dbReference>
<dbReference type="PANTHER" id="PTHR35011">
    <property type="entry name" value="2,3-DIKETO-L-GULONATE TRAP TRANSPORTER SMALL PERMEASE PROTEIN YIAM"/>
    <property type="match status" value="1"/>
</dbReference>
<evidence type="ECO:0000313" key="11">
    <source>
        <dbReference type="EMBL" id="MCT4333183.1"/>
    </source>
</evidence>
<organism evidence="11 12">
    <name type="scientific">Paracoccus maritimus</name>
    <dbReference type="NCBI Taxonomy" id="2933292"/>
    <lineage>
        <taxon>Bacteria</taxon>
        <taxon>Pseudomonadati</taxon>
        <taxon>Pseudomonadota</taxon>
        <taxon>Alphaproteobacteria</taxon>
        <taxon>Rhodobacterales</taxon>
        <taxon>Paracoccaceae</taxon>
        <taxon>Paracoccus</taxon>
    </lineage>
</organism>
<comment type="similarity">
    <text evidence="8 9">Belongs to the TRAP transporter small permease family.</text>
</comment>
<accession>A0ABT2K9H5</accession>
<keyword evidence="6 9" id="KW-1133">Transmembrane helix</keyword>
<comment type="caution">
    <text evidence="11">The sequence shown here is derived from an EMBL/GenBank/DDBJ whole genome shotgun (WGS) entry which is preliminary data.</text>
</comment>
<sequence length="165" mass="18109">MARIERLIWRIIDAAILMAVLGMVLLITLQVGSRLAGLSVPWTEEMSRFLFIWTIWMGLAASFRAGAHPALELVPHTAPRTLLRFMRVLRVAATAVLFGAVGWHGLMLLKQQIRFGEQSPIMQVGMWWATLPLVIGSALAILGAVIEGYSGSDNDLAADLDKETA</sequence>
<evidence type="ECO:0000256" key="7">
    <source>
        <dbReference type="ARBA" id="ARBA00023136"/>
    </source>
</evidence>
<evidence type="ECO:0000256" key="6">
    <source>
        <dbReference type="ARBA" id="ARBA00022989"/>
    </source>
</evidence>
<evidence type="ECO:0000256" key="4">
    <source>
        <dbReference type="ARBA" id="ARBA00022519"/>
    </source>
</evidence>
<dbReference type="InterPro" id="IPR055348">
    <property type="entry name" value="DctQ"/>
</dbReference>
<evidence type="ECO:0000256" key="5">
    <source>
        <dbReference type="ARBA" id="ARBA00022692"/>
    </source>
</evidence>
<keyword evidence="4 9" id="KW-0997">Cell inner membrane</keyword>
<name>A0ABT2K9H5_9RHOB</name>
<evidence type="ECO:0000256" key="9">
    <source>
        <dbReference type="RuleBase" id="RU369079"/>
    </source>
</evidence>
<dbReference type="Pfam" id="PF04290">
    <property type="entry name" value="DctQ"/>
    <property type="match status" value="1"/>
</dbReference>
<comment type="subcellular location">
    <subcellularLocation>
        <location evidence="1 9">Cell inner membrane</location>
        <topology evidence="1 9">Multi-pass membrane protein</topology>
    </subcellularLocation>
</comment>
<feature type="domain" description="Tripartite ATP-independent periplasmic transporters DctQ component" evidence="10">
    <location>
        <begin position="23"/>
        <end position="146"/>
    </location>
</feature>
<feature type="transmembrane region" description="Helical" evidence="9">
    <location>
        <begin position="7"/>
        <end position="29"/>
    </location>
</feature>
<comment type="subunit">
    <text evidence="9">The complex comprises the extracytoplasmic solute receptor protein and the two transmembrane proteins.</text>
</comment>
<evidence type="ECO:0000259" key="10">
    <source>
        <dbReference type="Pfam" id="PF04290"/>
    </source>
</evidence>
<keyword evidence="2 9" id="KW-0813">Transport</keyword>
<dbReference type="PANTHER" id="PTHR35011:SF2">
    <property type="entry name" value="2,3-DIKETO-L-GULONATE TRAP TRANSPORTER SMALL PERMEASE PROTEIN YIAM"/>
    <property type="match status" value="1"/>
</dbReference>
<feature type="transmembrane region" description="Helical" evidence="9">
    <location>
        <begin position="126"/>
        <end position="146"/>
    </location>
</feature>
<evidence type="ECO:0000256" key="8">
    <source>
        <dbReference type="ARBA" id="ARBA00038436"/>
    </source>
</evidence>
<keyword evidence="7 9" id="KW-0472">Membrane</keyword>
<evidence type="ECO:0000256" key="2">
    <source>
        <dbReference type="ARBA" id="ARBA00022448"/>
    </source>
</evidence>
<reference evidence="11 12" key="1">
    <citation type="submission" date="2022-04" db="EMBL/GenBank/DDBJ databases">
        <title>Paracoccus sp. YLB-12 draft genome sequence.</title>
        <authorList>
            <person name="Yu L."/>
        </authorList>
    </citation>
    <scope>NUCLEOTIDE SEQUENCE [LARGE SCALE GENOMIC DNA]</scope>
    <source>
        <strain evidence="11 12">YLB-12</strain>
    </source>
</reference>
<evidence type="ECO:0000313" key="12">
    <source>
        <dbReference type="Proteomes" id="UP001320702"/>
    </source>
</evidence>
<keyword evidence="12" id="KW-1185">Reference proteome</keyword>
<evidence type="ECO:0000256" key="3">
    <source>
        <dbReference type="ARBA" id="ARBA00022475"/>
    </source>
</evidence>
<feature type="transmembrane region" description="Helical" evidence="9">
    <location>
        <begin position="88"/>
        <end position="106"/>
    </location>
</feature>
<feature type="transmembrane region" description="Helical" evidence="9">
    <location>
        <begin position="49"/>
        <end position="67"/>
    </location>
</feature>
<keyword evidence="3" id="KW-1003">Cell membrane</keyword>
<evidence type="ECO:0000256" key="1">
    <source>
        <dbReference type="ARBA" id="ARBA00004429"/>
    </source>
</evidence>
<keyword evidence="5 9" id="KW-0812">Transmembrane</keyword>
<dbReference type="RefSeq" id="WP_311319104.1">
    <property type="nucleotide sequence ID" value="NZ_JANAVZ010000005.1"/>
</dbReference>
<proteinExistence type="inferred from homology"/>
<gene>
    <name evidence="11" type="ORF">MU516_09925</name>
</gene>
<protein>
    <recommendedName>
        <fullName evidence="9">TRAP transporter small permease protein</fullName>
    </recommendedName>
</protein>
<comment type="function">
    <text evidence="9">Part of the tripartite ATP-independent periplasmic (TRAP) transport system.</text>
</comment>
<dbReference type="EMBL" id="JANAVZ010000005">
    <property type="protein sequence ID" value="MCT4333183.1"/>
    <property type="molecule type" value="Genomic_DNA"/>
</dbReference>